<dbReference type="Proteomes" id="UP000520767">
    <property type="component" value="Unassembled WGS sequence"/>
</dbReference>
<accession>A0A7W7VGF4</accession>
<dbReference type="PANTHER" id="PTHR42852">
    <property type="entry name" value="THIOL:DISULFIDE INTERCHANGE PROTEIN DSBE"/>
    <property type="match status" value="1"/>
</dbReference>
<feature type="region of interest" description="Disordered" evidence="1">
    <location>
        <begin position="24"/>
        <end position="63"/>
    </location>
</feature>
<dbReference type="AlphaFoldDB" id="A0A7W7VGF4"/>
<dbReference type="Gene3D" id="3.40.30.10">
    <property type="entry name" value="Glutaredoxin"/>
    <property type="match status" value="1"/>
</dbReference>
<dbReference type="InterPro" id="IPR013766">
    <property type="entry name" value="Thioredoxin_domain"/>
</dbReference>
<feature type="domain" description="Thioredoxin" evidence="3">
    <location>
        <begin position="60"/>
        <end position="195"/>
    </location>
</feature>
<reference evidence="4 5" key="1">
    <citation type="submission" date="2020-08" db="EMBL/GenBank/DDBJ databases">
        <title>Genomic Encyclopedia of Type Strains, Phase III (KMG-III): the genomes of soil and plant-associated and newly described type strains.</title>
        <authorList>
            <person name="Whitman W."/>
        </authorList>
    </citation>
    <scope>NUCLEOTIDE SEQUENCE [LARGE SCALE GENOMIC DNA]</scope>
    <source>
        <strain evidence="4 5">CECT 8960</strain>
    </source>
</reference>
<dbReference type="InterPro" id="IPR036249">
    <property type="entry name" value="Thioredoxin-like_sf"/>
</dbReference>
<proteinExistence type="predicted"/>
<dbReference type="GO" id="GO:0016209">
    <property type="term" value="F:antioxidant activity"/>
    <property type="evidence" value="ECO:0007669"/>
    <property type="project" value="InterPro"/>
</dbReference>
<dbReference type="PROSITE" id="PS51257">
    <property type="entry name" value="PROKAR_LIPOPROTEIN"/>
    <property type="match status" value="1"/>
</dbReference>
<feature type="chain" id="PRO_5031500187" evidence="2">
    <location>
        <begin position="23"/>
        <end position="195"/>
    </location>
</feature>
<dbReference type="PROSITE" id="PS51352">
    <property type="entry name" value="THIOREDOXIN_2"/>
    <property type="match status" value="1"/>
</dbReference>
<comment type="caution">
    <text evidence="4">The sequence shown here is derived from an EMBL/GenBank/DDBJ whole genome shotgun (WGS) entry which is preliminary data.</text>
</comment>
<sequence length="195" mass="20117">MARLRSAVVVLGSVLVLGGCGAGQQDAGGGTPTPAPPATTTTTTTTTSADDAPVSDPATPTPVPEQLRFTAKTVDGEDFSGESLAGKPAVLWFWAPWCPNCQAEAPAIADAARSAGDVAFVGVAAQDEVAAMRDFVQRYDLGSFPHIADTDAAVWQRFDVTYQPAYAFIGSDGTVETVTSQLEPEELAARVGALS</sequence>
<dbReference type="InterPro" id="IPR000866">
    <property type="entry name" value="AhpC/TSA"/>
</dbReference>
<dbReference type="SUPFAM" id="SSF52833">
    <property type="entry name" value="Thioredoxin-like"/>
    <property type="match status" value="1"/>
</dbReference>
<organism evidence="4 5">
    <name type="scientific">Actinophytocola algeriensis</name>
    <dbReference type="NCBI Taxonomy" id="1768010"/>
    <lineage>
        <taxon>Bacteria</taxon>
        <taxon>Bacillati</taxon>
        <taxon>Actinomycetota</taxon>
        <taxon>Actinomycetes</taxon>
        <taxon>Pseudonocardiales</taxon>
        <taxon>Pseudonocardiaceae</taxon>
    </lineage>
</organism>
<dbReference type="RefSeq" id="WP_184813418.1">
    <property type="nucleotide sequence ID" value="NZ_JACHJQ010000006.1"/>
</dbReference>
<keyword evidence="2" id="KW-0732">Signal</keyword>
<dbReference type="Pfam" id="PF00578">
    <property type="entry name" value="AhpC-TSA"/>
    <property type="match status" value="1"/>
</dbReference>
<evidence type="ECO:0000256" key="2">
    <source>
        <dbReference type="SAM" id="SignalP"/>
    </source>
</evidence>
<dbReference type="EMBL" id="JACHJQ010000006">
    <property type="protein sequence ID" value="MBB4909301.1"/>
    <property type="molecule type" value="Genomic_DNA"/>
</dbReference>
<feature type="signal peptide" evidence="2">
    <location>
        <begin position="1"/>
        <end position="22"/>
    </location>
</feature>
<feature type="compositionally biased region" description="Low complexity" evidence="1">
    <location>
        <begin position="38"/>
        <end position="52"/>
    </location>
</feature>
<evidence type="ECO:0000313" key="5">
    <source>
        <dbReference type="Proteomes" id="UP000520767"/>
    </source>
</evidence>
<protein>
    <submittedName>
        <fullName evidence="4">Thiol-disulfide isomerase/thioredoxin</fullName>
    </submittedName>
</protein>
<keyword evidence="5" id="KW-1185">Reference proteome</keyword>
<name>A0A7W7VGF4_9PSEU</name>
<dbReference type="InterPro" id="IPR050553">
    <property type="entry name" value="Thioredoxin_ResA/DsbE_sf"/>
</dbReference>
<dbReference type="GO" id="GO:0016853">
    <property type="term" value="F:isomerase activity"/>
    <property type="evidence" value="ECO:0007669"/>
    <property type="project" value="UniProtKB-KW"/>
</dbReference>
<evidence type="ECO:0000259" key="3">
    <source>
        <dbReference type="PROSITE" id="PS51352"/>
    </source>
</evidence>
<dbReference type="PANTHER" id="PTHR42852:SF17">
    <property type="entry name" value="THIOREDOXIN-LIKE PROTEIN HI_1115"/>
    <property type="match status" value="1"/>
</dbReference>
<evidence type="ECO:0000313" key="4">
    <source>
        <dbReference type="EMBL" id="MBB4909301.1"/>
    </source>
</evidence>
<gene>
    <name evidence="4" type="ORF">FHR82_005559</name>
</gene>
<evidence type="ECO:0000256" key="1">
    <source>
        <dbReference type="SAM" id="MobiDB-lite"/>
    </source>
</evidence>
<keyword evidence="4" id="KW-0413">Isomerase</keyword>
<dbReference type="GO" id="GO:0016491">
    <property type="term" value="F:oxidoreductase activity"/>
    <property type="evidence" value="ECO:0007669"/>
    <property type="project" value="InterPro"/>
</dbReference>